<dbReference type="AlphaFoldDB" id="A0A8J8G5P1"/>
<keyword evidence="1" id="KW-0812">Transmembrane</keyword>
<accession>A0A8J8G5P1</accession>
<dbReference type="Proteomes" id="UP000610746">
    <property type="component" value="Unassembled WGS sequence"/>
</dbReference>
<evidence type="ECO:0000313" key="2">
    <source>
        <dbReference type="EMBL" id="NRS91205.1"/>
    </source>
</evidence>
<proteinExistence type="predicted"/>
<gene>
    <name evidence="2" type="ORF">HNQ03_000270</name>
</gene>
<dbReference type="PANTHER" id="PTHR36974">
    <property type="entry name" value="MEMBRANE PROTEIN-RELATED"/>
    <property type="match status" value="1"/>
</dbReference>
<dbReference type="EMBL" id="JABSNO010000001">
    <property type="protein sequence ID" value="NRS91205.1"/>
    <property type="molecule type" value="Genomic_DNA"/>
</dbReference>
<comment type="caution">
    <text evidence="2">The sequence shown here is derived from an EMBL/GenBank/DDBJ whole genome shotgun (WGS) entry which is preliminary data.</text>
</comment>
<dbReference type="PANTHER" id="PTHR36974:SF1">
    <property type="entry name" value="DOXX FAMILY MEMBRANE PROTEIN"/>
    <property type="match status" value="1"/>
</dbReference>
<keyword evidence="3" id="KW-1185">Reference proteome</keyword>
<evidence type="ECO:0000313" key="3">
    <source>
        <dbReference type="Proteomes" id="UP000610746"/>
    </source>
</evidence>
<reference evidence="2" key="1">
    <citation type="submission" date="2020-05" db="EMBL/GenBank/DDBJ databases">
        <title>Genomic Encyclopedia of Type Strains, Phase IV (KMG-V): Genome sequencing to study the core and pangenomes of soil and plant-associated prokaryotes.</title>
        <authorList>
            <person name="Whitman W."/>
        </authorList>
    </citation>
    <scope>NUCLEOTIDE SEQUENCE</scope>
    <source>
        <strain evidence="2">16F</strain>
    </source>
</reference>
<keyword evidence="1" id="KW-1133">Transmembrane helix</keyword>
<name>A0A8J8G5P1_9FLAO</name>
<feature type="transmembrane region" description="Helical" evidence="1">
    <location>
        <begin position="7"/>
        <end position="24"/>
    </location>
</feature>
<evidence type="ECO:0000256" key="1">
    <source>
        <dbReference type="SAM" id="Phobius"/>
    </source>
</evidence>
<organism evidence="2 3">
    <name type="scientific">Frigoriflavimonas asaccharolytica</name>
    <dbReference type="NCBI Taxonomy" id="2735899"/>
    <lineage>
        <taxon>Bacteria</taxon>
        <taxon>Pseudomonadati</taxon>
        <taxon>Bacteroidota</taxon>
        <taxon>Flavobacteriia</taxon>
        <taxon>Flavobacteriales</taxon>
        <taxon>Weeksellaceae</taxon>
        <taxon>Frigoriflavimonas</taxon>
    </lineage>
</organism>
<feature type="transmembrane region" description="Helical" evidence="1">
    <location>
        <begin position="107"/>
        <end position="126"/>
    </location>
</feature>
<keyword evidence="1" id="KW-0472">Membrane</keyword>
<dbReference type="RefSeq" id="WP_173777830.1">
    <property type="nucleotide sequence ID" value="NZ_JABSNO010000001.1"/>
</dbReference>
<protein>
    <submittedName>
        <fullName evidence="2">Putative membrane protein</fullName>
    </submittedName>
</protein>
<feature type="transmembrane region" description="Helical" evidence="1">
    <location>
        <begin position="68"/>
        <end position="87"/>
    </location>
</feature>
<feature type="transmembrane region" description="Helical" evidence="1">
    <location>
        <begin position="44"/>
        <end position="61"/>
    </location>
</feature>
<sequence>MKNVIRIGMGLAMIVAGIGHLTFVRKTFQAQVPDFVPFSKDFTVLASGFVEIAFGLAMVLGGKKKQQIGLVLAIFYVLIFPGNIHQYTEKLDGFGLDSDAKRLGRLFMQPVLIFLTLYSTDAWRIFSKKNNQKTLSN</sequence>